<feature type="transmembrane region" description="Helical" evidence="5">
    <location>
        <begin position="252"/>
        <end position="269"/>
    </location>
</feature>
<feature type="non-terminal residue" evidence="7">
    <location>
        <position position="464"/>
    </location>
</feature>
<evidence type="ECO:0000256" key="3">
    <source>
        <dbReference type="ARBA" id="ARBA00022989"/>
    </source>
</evidence>
<dbReference type="EMBL" id="JAAZON010000053">
    <property type="protein sequence ID" value="NMC61809.1"/>
    <property type="molecule type" value="Genomic_DNA"/>
</dbReference>
<keyword evidence="7" id="KW-0436">Ligase</keyword>
<feature type="transmembrane region" description="Helical" evidence="5">
    <location>
        <begin position="117"/>
        <end position="140"/>
    </location>
</feature>
<evidence type="ECO:0000256" key="1">
    <source>
        <dbReference type="ARBA" id="ARBA00004141"/>
    </source>
</evidence>
<gene>
    <name evidence="7" type="ORF">GYA55_01435</name>
</gene>
<dbReference type="Pfam" id="PF04932">
    <property type="entry name" value="Wzy_C"/>
    <property type="match status" value="1"/>
</dbReference>
<comment type="caution">
    <text evidence="7">The sequence shown here is derived from an EMBL/GenBank/DDBJ whole genome shotgun (WGS) entry which is preliminary data.</text>
</comment>
<evidence type="ECO:0000313" key="8">
    <source>
        <dbReference type="Proteomes" id="UP000524246"/>
    </source>
</evidence>
<feature type="transmembrane region" description="Helical" evidence="5">
    <location>
        <begin position="48"/>
        <end position="65"/>
    </location>
</feature>
<dbReference type="PANTHER" id="PTHR37422">
    <property type="entry name" value="TEICHURONIC ACID BIOSYNTHESIS PROTEIN TUAE"/>
    <property type="match status" value="1"/>
</dbReference>
<name>A0A7X9FQ83_9DELT</name>
<feature type="transmembrane region" description="Helical" evidence="5">
    <location>
        <begin position="281"/>
        <end position="312"/>
    </location>
</feature>
<proteinExistence type="predicted"/>
<sequence length="464" mass="51871">MNSASADADSSVVTGRVCSSPIHNIHLLCCMLVLSIAAFRLFVVQGHLVKAITIAFLLLLVWRHFYSSQYLEKFSVILPALLLGIASPLLPGFAPGALLLLAICYCIFLIPKLPREIISWASWPIALLFIYVMVAIIQGFDPEIIKILYLGIDGPGDKGFRNIVQFLTVSPPSYLTLIEAVSRYYVFFLIFSWFSYQVSERGAFLKGILLCFPFAATAALLSYLGYLSTNFLSQSDYWNAQNRFSGTFSDPNAFGVFSAFILPLVVSVIQSHKGWKRISLGLLYIVSLSMAMLSGSRSFILGILIFVFFMMLLKNKRATVVSLFFGLVLIFVWNMWLWLAPGSSTVFETSLPVALRRLFETISVDQIEQALFSRALFYETALRMWNSSPVLGVGFNAFRDYVPIFTLMSGSDIGMWIDNANNWYLQILAEMGIIGAIAFVYAALQLKIEGVDKTVQIFVPLFVI</sequence>
<feature type="domain" description="O-antigen ligase-related" evidence="6">
    <location>
        <begin position="283"/>
        <end position="440"/>
    </location>
</feature>
<dbReference type="AlphaFoldDB" id="A0A7X9FQ83"/>
<reference evidence="7 8" key="1">
    <citation type="journal article" date="2020" name="Biotechnol. Biofuels">
        <title>New insights from the biogas microbiome by comprehensive genome-resolved metagenomics of nearly 1600 species originating from multiple anaerobic digesters.</title>
        <authorList>
            <person name="Campanaro S."/>
            <person name="Treu L."/>
            <person name="Rodriguez-R L.M."/>
            <person name="Kovalovszki A."/>
            <person name="Ziels R.M."/>
            <person name="Maus I."/>
            <person name="Zhu X."/>
            <person name="Kougias P.G."/>
            <person name="Basile A."/>
            <person name="Luo G."/>
            <person name="Schluter A."/>
            <person name="Konstantinidis K.T."/>
            <person name="Angelidaki I."/>
        </authorList>
    </citation>
    <scope>NUCLEOTIDE SEQUENCE [LARGE SCALE GENOMIC DNA]</scope>
    <source>
        <strain evidence="7">AS27yjCOA_65</strain>
    </source>
</reference>
<dbReference type="InterPro" id="IPR007016">
    <property type="entry name" value="O-antigen_ligase-rel_domated"/>
</dbReference>
<evidence type="ECO:0000259" key="6">
    <source>
        <dbReference type="Pfam" id="PF04932"/>
    </source>
</evidence>
<evidence type="ECO:0000256" key="4">
    <source>
        <dbReference type="ARBA" id="ARBA00023136"/>
    </source>
</evidence>
<feature type="transmembrane region" description="Helical" evidence="5">
    <location>
        <begin position="25"/>
        <end position="43"/>
    </location>
</feature>
<dbReference type="PANTHER" id="PTHR37422:SF13">
    <property type="entry name" value="LIPOPOLYSACCHARIDE BIOSYNTHESIS PROTEIN PA4999-RELATED"/>
    <property type="match status" value="1"/>
</dbReference>
<evidence type="ECO:0000256" key="2">
    <source>
        <dbReference type="ARBA" id="ARBA00022692"/>
    </source>
</evidence>
<dbReference type="InterPro" id="IPR051533">
    <property type="entry name" value="WaaL-like"/>
</dbReference>
<dbReference type="GO" id="GO:0016020">
    <property type="term" value="C:membrane"/>
    <property type="evidence" value="ECO:0007669"/>
    <property type="project" value="UniProtKB-SubCell"/>
</dbReference>
<comment type="subcellular location">
    <subcellularLocation>
        <location evidence="1">Membrane</location>
        <topology evidence="1">Multi-pass membrane protein</topology>
    </subcellularLocation>
</comment>
<feature type="transmembrane region" description="Helical" evidence="5">
    <location>
        <begin position="423"/>
        <end position="444"/>
    </location>
</feature>
<keyword evidence="3 5" id="KW-1133">Transmembrane helix</keyword>
<organism evidence="7 8">
    <name type="scientific">SAR324 cluster bacterium</name>
    <dbReference type="NCBI Taxonomy" id="2024889"/>
    <lineage>
        <taxon>Bacteria</taxon>
        <taxon>Deltaproteobacteria</taxon>
        <taxon>SAR324 cluster</taxon>
    </lineage>
</organism>
<protein>
    <submittedName>
        <fullName evidence="7">O-antigen ligase family protein</fullName>
    </submittedName>
</protein>
<keyword evidence="2 5" id="KW-0812">Transmembrane</keyword>
<accession>A0A7X9FQ83</accession>
<keyword evidence="4 5" id="KW-0472">Membrane</keyword>
<dbReference type="Proteomes" id="UP000524246">
    <property type="component" value="Unassembled WGS sequence"/>
</dbReference>
<evidence type="ECO:0000256" key="5">
    <source>
        <dbReference type="SAM" id="Phobius"/>
    </source>
</evidence>
<feature type="transmembrane region" description="Helical" evidence="5">
    <location>
        <begin position="318"/>
        <end position="339"/>
    </location>
</feature>
<feature type="transmembrane region" description="Helical" evidence="5">
    <location>
        <begin position="77"/>
        <end position="110"/>
    </location>
</feature>
<feature type="transmembrane region" description="Helical" evidence="5">
    <location>
        <begin position="174"/>
        <end position="196"/>
    </location>
</feature>
<dbReference type="GO" id="GO:0016874">
    <property type="term" value="F:ligase activity"/>
    <property type="evidence" value="ECO:0007669"/>
    <property type="project" value="UniProtKB-KW"/>
</dbReference>
<evidence type="ECO:0000313" key="7">
    <source>
        <dbReference type="EMBL" id="NMC61809.1"/>
    </source>
</evidence>
<feature type="transmembrane region" description="Helical" evidence="5">
    <location>
        <begin position="208"/>
        <end position="232"/>
    </location>
</feature>